<proteinExistence type="predicted"/>
<dbReference type="EMBL" id="CM044706">
    <property type="protein sequence ID" value="KAI5659824.1"/>
    <property type="molecule type" value="Genomic_DNA"/>
</dbReference>
<keyword evidence="2" id="KW-1185">Reference proteome</keyword>
<comment type="caution">
    <text evidence="1">The sequence shown here is derived from an EMBL/GenBank/DDBJ whole genome shotgun (WGS) entry which is preliminary data.</text>
</comment>
<organism evidence="1 2">
    <name type="scientific">Catharanthus roseus</name>
    <name type="common">Madagascar periwinkle</name>
    <name type="synonym">Vinca rosea</name>
    <dbReference type="NCBI Taxonomy" id="4058"/>
    <lineage>
        <taxon>Eukaryota</taxon>
        <taxon>Viridiplantae</taxon>
        <taxon>Streptophyta</taxon>
        <taxon>Embryophyta</taxon>
        <taxon>Tracheophyta</taxon>
        <taxon>Spermatophyta</taxon>
        <taxon>Magnoliopsida</taxon>
        <taxon>eudicotyledons</taxon>
        <taxon>Gunneridae</taxon>
        <taxon>Pentapetalae</taxon>
        <taxon>asterids</taxon>
        <taxon>lamiids</taxon>
        <taxon>Gentianales</taxon>
        <taxon>Apocynaceae</taxon>
        <taxon>Rauvolfioideae</taxon>
        <taxon>Vinceae</taxon>
        <taxon>Catharanthinae</taxon>
        <taxon>Catharanthus</taxon>
    </lineage>
</organism>
<gene>
    <name evidence="1" type="ORF">M9H77_28617</name>
</gene>
<dbReference type="Proteomes" id="UP001060085">
    <property type="component" value="Linkage Group LG06"/>
</dbReference>
<sequence length="307" mass="34178">MKGSKASVLTVAEKCKNILASNWQGRLNTIKADAKGSKEEIYTSTVKYFLKKGKPYIWIPEKDLHNVNTIIDERGSFAVSSSFPDPLGSLFRSIKKLPARVALTGDVLPLNNEKVKLAAESLRDIISFEKKIIKESSYSVSGILSSSDLGSTSRSENLEELLDENKQYVVYRFTLRSCIYIDGNGGTHGVKVEDFEASKSDPLSPFLTSLINGINQSEARRRALVLFCITNLNKHAKDAFLLSVDRKGFDVLGKVLGPVSSDGSREYQWKEFRIAFKDEARDVEAFCRQLVQMEEEALKTISGFSGL</sequence>
<accession>A0ACC0AGT4</accession>
<name>A0ACC0AGT4_CATRO</name>
<reference evidence="2" key="1">
    <citation type="journal article" date="2023" name="Nat. Plants">
        <title>Single-cell RNA sequencing provides a high-resolution roadmap for understanding the multicellular compartmentation of specialized metabolism.</title>
        <authorList>
            <person name="Sun S."/>
            <person name="Shen X."/>
            <person name="Li Y."/>
            <person name="Li Y."/>
            <person name="Wang S."/>
            <person name="Li R."/>
            <person name="Zhang H."/>
            <person name="Shen G."/>
            <person name="Guo B."/>
            <person name="Wei J."/>
            <person name="Xu J."/>
            <person name="St-Pierre B."/>
            <person name="Chen S."/>
            <person name="Sun C."/>
        </authorList>
    </citation>
    <scope>NUCLEOTIDE SEQUENCE [LARGE SCALE GENOMIC DNA]</scope>
</reference>
<evidence type="ECO:0000313" key="2">
    <source>
        <dbReference type="Proteomes" id="UP001060085"/>
    </source>
</evidence>
<evidence type="ECO:0000313" key="1">
    <source>
        <dbReference type="EMBL" id="KAI5659824.1"/>
    </source>
</evidence>
<protein>
    <submittedName>
        <fullName evidence="1">Uncharacterized protein</fullName>
    </submittedName>
</protein>